<keyword evidence="4" id="KW-1185">Reference proteome</keyword>
<dbReference type="SUPFAM" id="SSF51261">
    <property type="entry name" value="Duplicated hybrid motif"/>
    <property type="match status" value="1"/>
</dbReference>
<evidence type="ECO:0000256" key="1">
    <source>
        <dbReference type="ARBA" id="ARBA00022729"/>
    </source>
</evidence>
<dbReference type="Proteomes" id="UP001606099">
    <property type="component" value="Unassembled WGS sequence"/>
</dbReference>
<proteinExistence type="predicted"/>
<dbReference type="PANTHER" id="PTHR21666:SF289">
    <property type="entry name" value="L-ALA--D-GLU ENDOPEPTIDASE"/>
    <property type="match status" value="1"/>
</dbReference>
<dbReference type="SMART" id="SM00257">
    <property type="entry name" value="LysM"/>
    <property type="match status" value="1"/>
</dbReference>
<dbReference type="Pfam" id="PF01464">
    <property type="entry name" value="SLT"/>
    <property type="match status" value="1"/>
</dbReference>
<dbReference type="Pfam" id="PF01476">
    <property type="entry name" value="LysM"/>
    <property type="match status" value="1"/>
</dbReference>
<dbReference type="InterPro" id="IPR018392">
    <property type="entry name" value="LysM"/>
</dbReference>
<dbReference type="InterPro" id="IPR036779">
    <property type="entry name" value="LysM_dom_sf"/>
</dbReference>
<feature type="domain" description="LysM" evidence="2">
    <location>
        <begin position="307"/>
        <end position="351"/>
    </location>
</feature>
<dbReference type="Gene3D" id="3.10.350.10">
    <property type="entry name" value="LysM domain"/>
    <property type="match status" value="1"/>
</dbReference>
<dbReference type="Gene3D" id="2.70.70.10">
    <property type="entry name" value="Glucose Permease (Domain IIA)"/>
    <property type="match status" value="1"/>
</dbReference>
<dbReference type="PANTHER" id="PTHR21666">
    <property type="entry name" value="PEPTIDASE-RELATED"/>
    <property type="match status" value="1"/>
</dbReference>
<dbReference type="InterPro" id="IPR050570">
    <property type="entry name" value="Cell_wall_metabolism_enzyme"/>
</dbReference>
<dbReference type="InterPro" id="IPR008258">
    <property type="entry name" value="Transglycosylase_SLT_dom_1"/>
</dbReference>
<comment type="caution">
    <text evidence="3">The sequence shown here is derived from an EMBL/GenBank/DDBJ whole genome shotgun (WGS) entry which is preliminary data.</text>
</comment>
<reference evidence="3 4" key="1">
    <citation type="submission" date="2024-08" db="EMBL/GenBank/DDBJ databases">
        <authorList>
            <person name="Lu H."/>
        </authorList>
    </citation>
    <scope>NUCLEOTIDE SEQUENCE [LARGE SCALE GENOMIC DNA]</scope>
    <source>
        <strain evidence="3 4">BYS180W</strain>
    </source>
</reference>
<accession>A0ABW7FS95</accession>
<name>A0ABW7FS95_9BURK</name>
<protein>
    <submittedName>
        <fullName evidence="3">LysM peptidoglycan-binding domain-containing protein</fullName>
    </submittedName>
</protein>
<dbReference type="Pfam" id="PF01551">
    <property type="entry name" value="Peptidase_M23"/>
    <property type="match status" value="1"/>
</dbReference>
<evidence type="ECO:0000313" key="4">
    <source>
        <dbReference type="Proteomes" id="UP001606099"/>
    </source>
</evidence>
<evidence type="ECO:0000313" key="3">
    <source>
        <dbReference type="EMBL" id="MFG6447153.1"/>
    </source>
</evidence>
<dbReference type="SUPFAM" id="SSF54106">
    <property type="entry name" value="LysM domain"/>
    <property type="match status" value="1"/>
</dbReference>
<dbReference type="PROSITE" id="PS51782">
    <property type="entry name" value="LYSM"/>
    <property type="match status" value="1"/>
</dbReference>
<dbReference type="CDD" id="cd00118">
    <property type="entry name" value="LysM"/>
    <property type="match status" value="1"/>
</dbReference>
<evidence type="ECO:0000259" key="2">
    <source>
        <dbReference type="PROSITE" id="PS51782"/>
    </source>
</evidence>
<dbReference type="EMBL" id="JBIGHZ010000001">
    <property type="protein sequence ID" value="MFG6447153.1"/>
    <property type="molecule type" value="Genomic_DNA"/>
</dbReference>
<dbReference type="CDD" id="cd12797">
    <property type="entry name" value="M23_peptidase"/>
    <property type="match status" value="1"/>
</dbReference>
<organism evidence="3 4">
    <name type="scientific">Roseateles rivi</name>
    <dbReference type="NCBI Taxonomy" id="3299028"/>
    <lineage>
        <taxon>Bacteria</taxon>
        <taxon>Pseudomonadati</taxon>
        <taxon>Pseudomonadota</taxon>
        <taxon>Betaproteobacteria</taxon>
        <taxon>Burkholderiales</taxon>
        <taxon>Sphaerotilaceae</taxon>
        <taxon>Roseateles</taxon>
    </lineage>
</organism>
<sequence>MSTLYQALAVKKGAAYKDSQIKTYSWLSKSPEIEKQANEIAGNSRIFGDVSPENQALVIDLLVEIGTRYKLSYREIAYLLLLVRVESGFNPDAAAGTTSAAGLAQYTKATVAEAKKPQYSKHYLGFELDLSEMLVFDAQRGAYGALLSYFICRARAKALFPKDVEANIYLFHHEGWYFNPEGKEDEANVIAVRKIITEKILAKLPEVERLLKQKAEVQFSLKTADGKPYANQPFAVVLPQAQAQAVQHPSSVQHQSAVKVVTGVTDGSGRTPKLEVPALSEVVFTILNVHYKKLLQYFPGRGTGKITSYKVKAGDSLSSIAKANKTTVAEIAKANGIHDVNKISVGQVLRLPGSGGDTAPAYWWRRPEMDWLASVLAPHIGAEGLEDTAAVVEHKRSHVVLPTGNKAHDGTVAHNNVIVAGSKSQAQAAAATTAQKIPHLTNEAKAAKPVAVQSSGTGQKKIITGLLYPLTVKATANYHDGARRFGSGRAKGRKHAGIDLYAPTGTIVRAMADGKVLAVYPFYCETYAIEVDHGSFIARYGEVDKHKANIFVARGSVVKRGDKLGKVGKLVGIKVPSDMLHLEMYETTAAGALTVKGNPPFQRRKDLIDPTPSIDRAVFE</sequence>
<keyword evidence="1" id="KW-0732">Signal</keyword>
<dbReference type="Gene3D" id="1.10.530.10">
    <property type="match status" value="1"/>
</dbReference>
<dbReference type="InterPro" id="IPR016047">
    <property type="entry name" value="M23ase_b-sheet_dom"/>
</dbReference>
<gene>
    <name evidence="3" type="ORF">ACG0Z6_02720</name>
</gene>
<dbReference type="InterPro" id="IPR011055">
    <property type="entry name" value="Dup_hybrid_motif"/>
</dbReference>
<dbReference type="RefSeq" id="WP_394458525.1">
    <property type="nucleotide sequence ID" value="NZ_JBIGHZ010000001.1"/>
</dbReference>